<feature type="transmembrane region" description="Helical" evidence="8">
    <location>
        <begin position="85"/>
        <end position="104"/>
    </location>
</feature>
<feature type="transmembrane region" description="Helical" evidence="8">
    <location>
        <begin position="142"/>
        <end position="161"/>
    </location>
</feature>
<dbReference type="RefSeq" id="WP_275683065.1">
    <property type="nucleotide sequence ID" value="NZ_JAJLJH010000003.1"/>
</dbReference>
<feature type="transmembrane region" description="Helical" evidence="8">
    <location>
        <begin position="309"/>
        <end position="328"/>
    </location>
</feature>
<evidence type="ECO:0000313" key="10">
    <source>
        <dbReference type="EMBL" id="MCK9687030.1"/>
    </source>
</evidence>
<evidence type="ECO:0000256" key="5">
    <source>
        <dbReference type="ARBA" id="ARBA00022692"/>
    </source>
</evidence>
<evidence type="ECO:0000256" key="7">
    <source>
        <dbReference type="ARBA" id="ARBA00023136"/>
    </source>
</evidence>
<dbReference type="NCBIfam" id="TIGR00711">
    <property type="entry name" value="efflux_EmrB"/>
    <property type="match status" value="1"/>
</dbReference>
<reference evidence="10" key="1">
    <citation type="submission" date="2021-11" db="EMBL/GenBank/DDBJ databases">
        <title>BS-T2-15 a new species belonging to the Comamonadaceae family isolated from the soil of a French oak forest.</title>
        <authorList>
            <person name="Mieszkin S."/>
            <person name="Alain K."/>
        </authorList>
    </citation>
    <scope>NUCLEOTIDE SEQUENCE</scope>
    <source>
        <strain evidence="10">BS-T2-15</strain>
    </source>
</reference>
<proteinExistence type="inferred from homology"/>
<dbReference type="Gene3D" id="1.20.1720.10">
    <property type="entry name" value="Multidrug resistance protein D"/>
    <property type="match status" value="1"/>
</dbReference>
<keyword evidence="7 8" id="KW-0472">Membrane</keyword>
<comment type="similarity">
    <text evidence="2">Belongs to the major facilitator superfamily. EmrB family.</text>
</comment>
<organism evidence="10 11">
    <name type="scientific">Scleromatobacter humisilvae</name>
    <dbReference type="NCBI Taxonomy" id="2897159"/>
    <lineage>
        <taxon>Bacteria</taxon>
        <taxon>Pseudomonadati</taxon>
        <taxon>Pseudomonadota</taxon>
        <taxon>Betaproteobacteria</taxon>
        <taxon>Burkholderiales</taxon>
        <taxon>Sphaerotilaceae</taxon>
        <taxon>Scleromatobacter</taxon>
    </lineage>
</organism>
<dbReference type="CDD" id="cd17503">
    <property type="entry name" value="MFS_LmrB_MDR_like"/>
    <property type="match status" value="1"/>
</dbReference>
<comment type="caution">
    <text evidence="10">The sequence shown here is derived from an EMBL/GenBank/DDBJ whole genome shotgun (WGS) entry which is preliminary data.</text>
</comment>
<dbReference type="InterPro" id="IPR011701">
    <property type="entry name" value="MFS"/>
</dbReference>
<feature type="transmembrane region" description="Helical" evidence="8">
    <location>
        <begin position="481"/>
        <end position="499"/>
    </location>
</feature>
<dbReference type="SUPFAM" id="SSF103473">
    <property type="entry name" value="MFS general substrate transporter"/>
    <property type="match status" value="1"/>
</dbReference>
<dbReference type="PANTHER" id="PTHR42718">
    <property type="entry name" value="MAJOR FACILITATOR SUPERFAMILY MULTIDRUG TRANSPORTER MFSC"/>
    <property type="match status" value="1"/>
</dbReference>
<comment type="subcellular location">
    <subcellularLocation>
        <location evidence="1">Cell membrane</location>
        <topology evidence="1">Multi-pass membrane protein</topology>
    </subcellularLocation>
</comment>
<feature type="transmembrane region" description="Helical" evidence="8">
    <location>
        <begin position="364"/>
        <end position="385"/>
    </location>
</feature>
<dbReference type="Gene3D" id="1.20.1250.20">
    <property type="entry name" value="MFS general substrate transporter like domains"/>
    <property type="match status" value="1"/>
</dbReference>
<dbReference type="InterPro" id="IPR020846">
    <property type="entry name" value="MFS_dom"/>
</dbReference>
<dbReference type="Pfam" id="PF07690">
    <property type="entry name" value="MFS_1"/>
    <property type="match status" value="1"/>
</dbReference>
<evidence type="ECO:0000256" key="1">
    <source>
        <dbReference type="ARBA" id="ARBA00004651"/>
    </source>
</evidence>
<dbReference type="Proteomes" id="UP001139353">
    <property type="component" value="Unassembled WGS sequence"/>
</dbReference>
<feature type="transmembrane region" description="Helical" evidence="8">
    <location>
        <begin position="340"/>
        <end position="358"/>
    </location>
</feature>
<feature type="transmembrane region" description="Helical" evidence="8">
    <location>
        <begin position="173"/>
        <end position="193"/>
    </location>
</feature>
<dbReference type="InterPro" id="IPR004638">
    <property type="entry name" value="EmrB-like"/>
</dbReference>
<evidence type="ECO:0000256" key="3">
    <source>
        <dbReference type="ARBA" id="ARBA00022448"/>
    </source>
</evidence>
<keyword evidence="11" id="KW-1185">Reference proteome</keyword>
<keyword evidence="6 8" id="KW-1133">Transmembrane helix</keyword>
<protein>
    <submittedName>
        <fullName evidence="10">DHA2 family efflux MFS transporter permease subunit</fullName>
    </submittedName>
</protein>
<dbReference type="GO" id="GO:0005886">
    <property type="term" value="C:plasma membrane"/>
    <property type="evidence" value="ECO:0007669"/>
    <property type="project" value="UniProtKB-SubCell"/>
</dbReference>
<feature type="transmembrane region" description="Helical" evidence="8">
    <location>
        <begin position="275"/>
        <end position="297"/>
    </location>
</feature>
<feature type="domain" description="Major facilitator superfamily (MFS) profile" evidence="9">
    <location>
        <begin position="19"/>
        <end position="503"/>
    </location>
</feature>
<feature type="transmembrane region" description="Helical" evidence="8">
    <location>
        <begin position="110"/>
        <end position="135"/>
    </location>
</feature>
<dbReference type="PANTHER" id="PTHR42718:SF9">
    <property type="entry name" value="MAJOR FACILITATOR SUPERFAMILY MULTIDRUG TRANSPORTER MFSC"/>
    <property type="match status" value="1"/>
</dbReference>
<evidence type="ECO:0000256" key="4">
    <source>
        <dbReference type="ARBA" id="ARBA00022475"/>
    </source>
</evidence>
<feature type="transmembrane region" description="Helical" evidence="8">
    <location>
        <begin position="236"/>
        <end position="255"/>
    </location>
</feature>
<keyword evidence="3" id="KW-0813">Transport</keyword>
<feature type="transmembrane region" description="Helical" evidence="8">
    <location>
        <begin position="205"/>
        <end position="224"/>
    </location>
</feature>
<name>A0A9X1YKD5_9BURK</name>
<accession>A0A9X1YKD5</accession>
<evidence type="ECO:0000256" key="6">
    <source>
        <dbReference type="ARBA" id="ARBA00022989"/>
    </source>
</evidence>
<evidence type="ECO:0000313" key="11">
    <source>
        <dbReference type="Proteomes" id="UP001139353"/>
    </source>
</evidence>
<dbReference type="GO" id="GO:0022857">
    <property type="term" value="F:transmembrane transporter activity"/>
    <property type="evidence" value="ECO:0007669"/>
    <property type="project" value="InterPro"/>
</dbReference>
<evidence type="ECO:0000259" key="9">
    <source>
        <dbReference type="PROSITE" id="PS50850"/>
    </source>
</evidence>
<gene>
    <name evidence="10" type="ORF">LPC04_15060</name>
</gene>
<keyword evidence="5 8" id="KW-0812">Transmembrane</keyword>
<dbReference type="AlphaFoldDB" id="A0A9X1YKD5"/>
<dbReference type="InterPro" id="IPR036259">
    <property type="entry name" value="MFS_trans_sf"/>
</dbReference>
<feature type="transmembrane region" description="Helical" evidence="8">
    <location>
        <begin position="16"/>
        <end position="36"/>
    </location>
</feature>
<keyword evidence="4" id="KW-1003">Cell membrane</keyword>
<evidence type="ECO:0000256" key="8">
    <source>
        <dbReference type="SAM" id="Phobius"/>
    </source>
</evidence>
<evidence type="ECO:0000256" key="2">
    <source>
        <dbReference type="ARBA" id="ARBA00008537"/>
    </source>
</evidence>
<dbReference type="EMBL" id="JAJLJH010000003">
    <property type="protein sequence ID" value="MCK9687030.1"/>
    <property type="molecule type" value="Genomic_DNA"/>
</dbReference>
<sequence>MSSTPIDYEPLRGRQLALAAVVLSLANFMVVLDTTITNVALPTISGNLGVSTTEGTWVITAYAVAEAITVPLTDWLSRQFGRVRLFMMSLVAFVVFSICCGLSRSLGALVLFRVLQGIAGGPLIPLSSTLMLAVFPKNKSNIALALWGMMTVVAPIFGPILGGLISDDWSWPWVFYINIGFGIFVWLGARRVMTAHESPVQRSRIDGVGLGLLVCFVTAFQIMIDKGRELDWFDSPVIVGCAIVSAISLTLFIIWELTDAAPAIDLSVFKSRTWLASTLSLSLMFGIFFGNIVLTPLWLQQQMGYTATWAGYATAPMGILAVLSSPVIGRLLPRIDARRMVTFGMLVLAGSFFMRAHLTTDSGYANVAIPMFVLGAGIPACIICLTSLGVSDLPPNKVASGAGLQNFIRIMSMAVGASLTQTYWEHMSQYDRAELAAVMDPTRVRTAIAALGDSLHGAADPAAVLSRMVDQQAVMLATNDFYALATILMLGCIAVVWFIKRPKGPLKTVAH</sequence>
<dbReference type="PROSITE" id="PS50850">
    <property type="entry name" value="MFS"/>
    <property type="match status" value="1"/>
</dbReference>